<sequence length="172" mass="19183">MSVIHAMGAQWDKAEWSHQLVVFWQQDTYVNSLFAGATNATTTANLVAALIDPSRRIACEQAKFDTPAVFSALFDCFLLLFVKEINSNNLTQAEALIIQITEHYAKQCLKQADELAAKSHTDNDALQNNQQAQGTDTRLAVICHQSQKVISAMDQLAQLRQQRRSQSRNMGS</sequence>
<gene>
    <name evidence="1" type="ORF">SJ2017_0159</name>
</gene>
<dbReference type="EMBL" id="CP020472">
    <property type="protein sequence ID" value="ARD20508.1"/>
    <property type="molecule type" value="Genomic_DNA"/>
</dbReference>
<accession>A0ABM6JFC8</accession>
<proteinExistence type="predicted"/>
<dbReference type="RefSeq" id="WP_080914578.1">
    <property type="nucleotide sequence ID" value="NZ_CP020472.1"/>
</dbReference>
<organism evidence="1 2">
    <name type="scientific">Shewanella japonica</name>
    <dbReference type="NCBI Taxonomy" id="93973"/>
    <lineage>
        <taxon>Bacteria</taxon>
        <taxon>Pseudomonadati</taxon>
        <taxon>Pseudomonadota</taxon>
        <taxon>Gammaproteobacteria</taxon>
        <taxon>Alteromonadales</taxon>
        <taxon>Shewanellaceae</taxon>
        <taxon>Shewanella</taxon>
    </lineage>
</organism>
<dbReference type="Proteomes" id="UP000191820">
    <property type="component" value="Chromosome"/>
</dbReference>
<keyword evidence="2" id="KW-1185">Reference proteome</keyword>
<reference evidence="1 2" key="1">
    <citation type="submission" date="2017-03" db="EMBL/GenBank/DDBJ databases">
        <title>Genome sequencing of Shewanella japonica KCTC 22435.</title>
        <authorList>
            <person name="Kim K.M."/>
        </authorList>
    </citation>
    <scope>NUCLEOTIDE SEQUENCE [LARGE SCALE GENOMIC DNA]</scope>
    <source>
        <strain evidence="1 2">KCTC 22435</strain>
    </source>
</reference>
<name>A0ABM6JFC8_9GAMM</name>
<evidence type="ECO:0000313" key="2">
    <source>
        <dbReference type="Proteomes" id="UP000191820"/>
    </source>
</evidence>
<protein>
    <submittedName>
        <fullName evidence="1">Uncharacterized protein</fullName>
    </submittedName>
</protein>
<evidence type="ECO:0000313" key="1">
    <source>
        <dbReference type="EMBL" id="ARD20508.1"/>
    </source>
</evidence>